<dbReference type="Gene3D" id="3.10.420.10">
    <property type="entry name" value="SecB-like"/>
    <property type="match status" value="1"/>
</dbReference>
<proteinExistence type="predicted"/>
<name>A0A2S6H8S9_9GAMM</name>
<evidence type="ECO:0008006" key="3">
    <source>
        <dbReference type="Google" id="ProtNLM"/>
    </source>
</evidence>
<dbReference type="EMBL" id="PTIZ01000013">
    <property type="protein sequence ID" value="PPK73899.1"/>
    <property type="molecule type" value="Genomic_DNA"/>
</dbReference>
<evidence type="ECO:0000313" key="2">
    <source>
        <dbReference type="Proteomes" id="UP000240010"/>
    </source>
</evidence>
<dbReference type="Proteomes" id="UP000240010">
    <property type="component" value="Unassembled WGS sequence"/>
</dbReference>
<protein>
    <recommendedName>
        <fullName evidence="3">Preprotein translocase subunit SecB</fullName>
    </recommendedName>
</protein>
<dbReference type="SUPFAM" id="SSF54611">
    <property type="entry name" value="SecB-like"/>
    <property type="match status" value="1"/>
</dbReference>
<evidence type="ECO:0000313" key="1">
    <source>
        <dbReference type="EMBL" id="PPK73899.1"/>
    </source>
</evidence>
<sequence length="164" mass="19272">MMTENLQTAIDKLRIHDVYLKGSISQCANSFEPKYAPDIDKLEVQTKHLVKGAEVVKLDETLFLMRVFIELGARWVDNSITDEAKSIRAFIEAEFVAEYSMDEELEQACVDEYALKNASYHVWPYWRELLMNQCNRMYLPRYVLPTMQLAQNRRQIDENAIEDR</sequence>
<dbReference type="InterPro" id="IPR035958">
    <property type="entry name" value="SecB-like_sf"/>
</dbReference>
<accession>A0A2S6H8S9</accession>
<dbReference type="RefSeq" id="WP_258076142.1">
    <property type="nucleotide sequence ID" value="NZ_PTIZ01000013.1"/>
</dbReference>
<dbReference type="AlphaFoldDB" id="A0A2S6H8S9"/>
<comment type="caution">
    <text evidence="1">The sequence shown here is derived from an EMBL/GenBank/DDBJ whole genome shotgun (WGS) entry which is preliminary data.</text>
</comment>
<gene>
    <name evidence="1" type="ORF">B0F87_11310</name>
</gene>
<reference evidence="1 2" key="1">
    <citation type="submission" date="2018-02" db="EMBL/GenBank/DDBJ databases">
        <title>Subsurface microbial communities from deep shales in Ohio and West Virginia, USA.</title>
        <authorList>
            <person name="Wrighton K."/>
        </authorList>
    </citation>
    <scope>NUCLEOTIDE SEQUENCE [LARGE SCALE GENOMIC DNA]</scope>
    <source>
        <strain evidence="1 2">OWC-DMM</strain>
    </source>
</reference>
<organism evidence="1 2">
    <name type="scientific">Methylobacter tundripaludum</name>
    <dbReference type="NCBI Taxonomy" id="173365"/>
    <lineage>
        <taxon>Bacteria</taxon>
        <taxon>Pseudomonadati</taxon>
        <taxon>Pseudomonadota</taxon>
        <taxon>Gammaproteobacteria</taxon>
        <taxon>Methylococcales</taxon>
        <taxon>Methylococcaceae</taxon>
        <taxon>Methylobacter</taxon>
    </lineage>
</organism>